<evidence type="ECO:0000256" key="1">
    <source>
        <dbReference type="SAM" id="MobiDB-lite"/>
    </source>
</evidence>
<evidence type="ECO:0000313" key="3">
    <source>
        <dbReference type="Proteomes" id="UP000467700"/>
    </source>
</evidence>
<feature type="region of interest" description="Disordered" evidence="1">
    <location>
        <begin position="1"/>
        <end position="127"/>
    </location>
</feature>
<evidence type="ECO:0000313" key="2">
    <source>
        <dbReference type="EMBL" id="CAA7265599.1"/>
    </source>
</evidence>
<protein>
    <submittedName>
        <fullName evidence="2">Uncharacterized protein</fullName>
    </submittedName>
</protein>
<name>A0A8S0VS22_CYCAE</name>
<comment type="caution">
    <text evidence="2">The sequence shown here is derived from an EMBL/GenBank/DDBJ whole genome shotgun (WGS) entry which is preliminary data.</text>
</comment>
<reference evidence="2 3" key="1">
    <citation type="submission" date="2020-01" db="EMBL/GenBank/DDBJ databases">
        <authorList>
            <person name="Gupta K D."/>
        </authorList>
    </citation>
    <scope>NUCLEOTIDE SEQUENCE [LARGE SCALE GENOMIC DNA]</scope>
</reference>
<feature type="compositionally biased region" description="Acidic residues" evidence="1">
    <location>
        <begin position="98"/>
        <end position="112"/>
    </location>
</feature>
<organism evidence="2 3">
    <name type="scientific">Cyclocybe aegerita</name>
    <name type="common">Black poplar mushroom</name>
    <name type="synonym">Agrocybe aegerita</name>
    <dbReference type="NCBI Taxonomy" id="1973307"/>
    <lineage>
        <taxon>Eukaryota</taxon>
        <taxon>Fungi</taxon>
        <taxon>Dikarya</taxon>
        <taxon>Basidiomycota</taxon>
        <taxon>Agaricomycotina</taxon>
        <taxon>Agaricomycetes</taxon>
        <taxon>Agaricomycetidae</taxon>
        <taxon>Agaricales</taxon>
        <taxon>Agaricineae</taxon>
        <taxon>Bolbitiaceae</taxon>
        <taxon>Cyclocybe</taxon>
    </lineage>
</organism>
<dbReference type="Proteomes" id="UP000467700">
    <property type="component" value="Unassembled WGS sequence"/>
</dbReference>
<feature type="region of interest" description="Disordered" evidence="1">
    <location>
        <begin position="219"/>
        <end position="252"/>
    </location>
</feature>
<proteinExistence type="predicted"/>
<dbReference type="EMBL" id="CACVBS010000049">
    <property type="protein sequence ID" value="CAA7265599.1"/>
    <property type="molecule type" value="Genomic_DNA"/>
</dbReference>
<sequence>MSSPTKTSETQRLLEQQAKEEQAAKAAQQAARPTAYPSTDKEDEEVVVEQTKRKGKGKVVESSSECENRTQELNTSLGMKVVQRAREGRRGKEKEKGQEEEEEDDEKDDEEPGTAAATKGKTKTARKVKLQDERNQIQDEGIAKAEVSWPVMQEPCAHCIAAGILCQWNPSAVEKWRSAVENGKGTKCAPPGVSCLACMCTKITCMLPAMKWMCDRLEKNNDGKRKQDNDDKGDFKPEGRSKRVRVEEEETP</sequence>
<gene>
    <name evidence="2" type="ORF">AAE3_LOCUS7698</name>
</gene>
<feature type="compositionally biased region" description="Basic and acidic residues" evidence="1">
    <location>
        <begin position="219"/>
        <end position="246"/>
    </location>
</feature>
<dbReference type="AlphaFoldDB" id="A0A8S0VS22"/>
<feature type="compositionally biased region" description="Basic and acidic residues" evidence="1">
    <location>
        <begin position="84"/>
        <end position="97"/>
    </location>
</feature>
<accession>A0A8S0VS22</accession>
<feature type="compositionally biased region" description="Polar residues" evidence="1">
    <location>
        <begin position="61"/>
        <end position="77"/>
    </location>
</feature>
<feature type="compositionally biased region" description="Polar residues" evidence="1">
    <location>
        <begin position="1"/>
        <end position="14"/>
    </location>
</feature>
<keyword evidence="3" id="KW-1185">Reference proteome</keyword>